<feature type="compositionally biased region" description="Basic and acidic residues" evidence="1">
    <location>
        <begin position="151"/>
        <end position="161"/>
    </location>
</feature>
<proteinExistence type="predicted"/>
<keyword evidence="3" id="KW-1185">Reference proteome</keyword>
<evidence type="ECO:0000256" key="1">
    <source>
        <dbReference type="SAM" id="MobiDB-lite"/>
    </source>
</evidence>
<evidence type="ECO:0000313" key="2">
    <source>
        <dbReference type="EMBL" id="KAF8423000.1"/>
    </source>
</evidence>
<organism evidence="2 3">
    <name type="scientific">Boletus edulis BED1</name>
    <dbReference type="NCBI Taxonomy" id="1328754"/>
    <lineage>
        <taxon>Eukaryota</taxon>
        <taxon>Fungi</taxon>
        <taxon>Dikarya</taxon>
        <taxon>Basidiomycota</taxon>
        <taxon>Agaricomycotina</taxon>
        <taxon>Agaricomycetes</taxon>
        <taxon>Agaricomycetidae</taxon>
        <taxon>Boletales</taxon>
        <taxon>Boletineae</taxon>
        <taxon>Boletaceae</taxon>
        <taxon>Boletoideae</taxon>
        <taxon>Boletus</taxon>
    </lineage>
</organism>
<evidence type="ECO:0000313" key="3">
    <source>
        <dbReference type="Proteomes" id="UP001194468"/>
    </source>
</evidence>
<sequence>MFPPKEVWQVWMWDNLAYKVVHADDPLVTRPYIWLSPSLKETISGGKHCHHMFTLKVAKQHDDSRTQEKTMLEECYQDVVHASDGWNDDMAMCKREALEAEGERKCPRKKMKMEVMINSSEWRNRGKGQAGPSMSAGVKRKAKKDVPVTSKDQDAHHKDCKLGAPDHMAEEESEMKVYLSYVKKALCFFLSTVGGSSGPSSSDSQIAFLDASGLGTTCRTTELVQ</sequence>
<dbReference type="AlphaFoldDB" id="A0AAD4BER5"/>
<reference evidence="2" key="2">
    <citation type="journal article" date="2020" name="Nat. Commun.">
        <title>Large-scale genome sequencing of mycorrhizal fungi provides insights into the early evolution of symbiotic traits.</title>
        <authorList>
            <person name="Miyauchi S."/>
            <person name="Kiss E."/>
            <person name="Kuo A."/>
            <person name="Drula E."/>
            <person name="Kohler A."/>
            <person name="Sanchez-Garcia M."/>
            <person name="Morin E."/>
            <person name="Andreopoulos B."/>
            <person name="Barry K.W."/>
            <person name="Bonito G."/>
            <person name="Buee M."/>
            <person name="Carver A."/>
            <person name="Chen C."/>
            <person name="Cichocki N."/>
            <person name="Clum A."/>
            <person name="Culley D."/>
            <person name="Crous P.W."/>
            <person name="Fauchery L."/>
            <person name="Girlanda M."/>
            <person name="Hayes R.D."/>
            <person name="Keri Z."/>
            <person name="LaButti K."/>
            <person name="Lipzen A."/>
            <person name="Lombard V."/>
            <person name="Magnuson J."/>
            <person name="Maillard F."/>
            <person name="Murat C."/>
            <person name="Nolan M."/>
            <person name="Ohm R.A."/>
            <person name="Pangilinan J."/>
            <person name="Pereira M.F."/>
            <person name="Perotto S."/>
            <person name="Peter M."/>
            <person name="Pfister S."/>
            <person name="Riley R."/>
            <person name="Sitrit Y."/>
            <person name="Stielow J.B."/>
            <person name="Szollosi G."/>
            <person name="Zifcakova L."/>
            <person name="Stursova M."/>
            <person name="Spatafora J.W."/>
            <person name="Tedersoo L."/>
            <person name="Vaario L.M."/>
            <person name="Yamada A."/>
            <person name="Yan M."/>
            <person name="Wang P."/>
            <person name="Xu J."/>
            <person name="Bruns T."/>
            <person name="Baldrian P."/>
            <person name="Vilgalys R."/>
            <person name="Dunand C."/>
            <person name="Henrissat B."/>
            <person name="Grigoriev I.V."/>
            <person name="Hibbett D."/>
            <person name="Nagy L.G."/>
            <person name="Martin F.M."/>
        </authorList>
    </citation>
    <scope>NUCLEOTIDE SEQUENCE</scope>
    <source>
        <strain evidence="2">BED1</strain>
    </source>
</reference>
<comment type="caution">
    <text evidence="2">The sequence shown here is derived from an EMBL/GenBank/DDBJ whole genome shotgun (WGS) entry which is preliminary data.</text>
</comment>
<accession>A0AAD4BER5</accession>
<feature type="region of interest" description="Disordered" evidence="1">
    <location>
        <begin position="121"/>
        <end position="161"/>
    </location>
</feature>
<dbReference type="Proteomes" id="UP001194468">
    <property type="component" value="Unassembled WGS sequence"/>
</dbReference>
<name>A0AAD4BER5_BOLED</name>
<reference evidence="2" key="1">
    <citation type="submission" date="2019-10" db="EMBL/GenBank/DDBJ databases">
        <authorList>
            <consortium name="DOE Joint Genome Institute"/>
            <person name="Kuo A."/>
            <person name="Miyauchi S."/>
            <person name="Kiss E."/>
            <person name="Drula E."/>
            <person name="Kohler A."/>
            <person name="Sanchez-Garcia M."/>
            <person name="Andreopoulos B."/>
            <person name="Barry K.W."/>
            <person name="Bonito G."/>
            <person name="Buee M."/>
            <person name="Carver A."/>
            <person name="Chen C."/>
            <person name="Cichocki N."/>
            <person name="Clum A."/>
            <person name="Culley D."/>
            <person name="Crous P.W."/>
            <person name="Fauchery L."/>
            <person name="Girlanda M."/>
            <person name="Hayes R."/>
            <person name="Keri Z."/>
            <person name="LaButti K."/>
            <person name="Lipzen A."/>
            <person name="Lombard V."/>
            <person name="Magnuson J."/>
            <person name="Maillard F."/>
            <person name="Morin E."/>
            <person name="Murat C."/>
            <person name="Nolan M."/>
            <person name="Ohm R."/>
            <person name="Pangilinan J."/>
            <person name="Pereira M."/>
            <person name="Perotto S."/>
            <person name="Peter M."/>
            <person name="Riley R."/>
            <person name="Sitrit Y."/>
            <person name="Stielow B."/>
            <person name="Szollosi G."/>
            <person name="Zifcakova L."/>
            <person name="Stursova M."/>
            <person name="Spatafora J.W."/>
            <person name="Tedersoo L."/>
            <person name="Vaario L.-M."/>
            <person name="Yamada A."/>
            <person name="Yan M."/>
            <person name="Wang P."/>
            <person name="Xu J."/>
            <person name="Bruns T."/>
            <person name="Baldrian P."/>
            <person name="Vilgalys R."/>
            <person name="Henrissat B."/>
            <person name="Grigoriev I.V."/>
            <person name="Hibbett D."/>
            <person name="Nagy L.G."/>
            <person name="Martin F.M."/>
        </authorList>
    </citation>
    <scope>NUCLEOTIDE SEQUENCE</scope>
    <source>
        <strain evidence="2">BED1</strain>
    </source>
</reference>
<gene>
    <name evidence="2" type="ORF">L210DRAFT_3509845</name>
</gene>
<dbReference type="EMBL" id="WHUW01000119">
    <property type="protein sequence ID" value="KAF8423000.1"/>
    <property type="molecule type" value="Genomic_DNA"/>
</dbReference>
<protein>
    <submittedName>
        <fullName evidence="2">Uncharacterized protein</fullName>
    </submittedName>
</protein>